<evidence type="ECO:0000256" key="5">
    <source>
        <dbReference type="ARBA" id="ARBA00022692"/>
    </source>
</evidence>
<evidence type="ECO:0000256" key="3">
    <source>
        <dbReference type="ARBA" id="ARBA00022676"/>
    </source>
</evidence>
<name>A0A0G1CJ75_9BACT</name>
<feature type="transmembrane region" description="Helical" evidence="8">
    <location>
        <begin position="297"/>
        <end position="314"/>
    </location>
</feature>
<evidence type="ECO:0000256" key="8">
    <source>
        <dbReference type="SAM" id="Phobius"/>
    </source>
</evidence>
<feature type="transmembrane region" description="Helical" evidence="8">
    <location>
        <begin position="321"/>
        <end position="346"/>
    </location>
</feature>
<accession>A0A0G1CJ75</accession>
<keyword evidence="7 8" id="KW-0472">Membrane</keyword>
<dbReference type="GO" id="GO:0009103">
    <property type="term" value="P:lipopolysaccharide biosynthetic process"/>
    <property type="evidence" value="ECO:0007669"/>
    <property type="project" value="UniProtKB-ARBA"/>
</dbReference>
<feature type="transmembrane region" description="Helical" evidence="8">
    <location>
        <begin position="256"/>
        <end position="277"/>
    </location>
</feature>
<keyword evidence="5 8" id="KW-0812">Transmembrane</keyword>
<comment type="subcellular location">
    <subcellularLocation>
        <location evidence="1">Cell membrane</location>
        <topology evidence="1">Multi-pass membrane protein</topology>
    </subcellularLocation>
</comment>
<organism evidence="9 10">
    <name type="scientific">Candidatus Gottesmanbacteria bacterium GW2011_GWA1_43_11</name>
    <dbReference type="NCBI Taxonomy" id="1618436"/>
    <lineage>
        <taxon>Bacteria</taxon>
        <taxon>Candidatus Gottesmaniibacteriota</taxon>
    </lineage>
</organism>
<proteinExistence type="predicted"/>
<dbReference type="PANTHER" id="PTHR33908:SF11">
    <property type="entry name" value="MEMBRANE PROTEIN"/>
    <property type="match status" value="1"/>
</dbReference>
<dbReference type="Proteomes" id="UP000034543">
    <property type="component" value="Unassembled WGS sequence"/>
</dbReference>
<dbReference type="AlphaFoldDB" id="A0A0G1CJ75"/>
<evidence type="ECO:0000256" key="6">
    <source>
        <dbReference type="ARBA" id="ARBA00022989"/>
    </source>
</evidence>
<feature type="transmembrane region" description="Helical" evidence="8">
    <location>
        <begin position="152"/>
        <end position="173"/>
    </location>
</feature>
<feature type="transmembrane region" description="Helical" evidence="8">
    <location>
        <begin position="100"/>
        <end position="117"/>
    </location>
</feature>
<feature type="transmembrane region" description="Helical" evidence="8">
    <location>
        <begin position="220"/>
        <end position="244"/>
    </location>
</feature>
<evidence type="ECO:0000256" key="7">
    <source>
        <dbReference type="ARBA" id="ARBA00023136"/>
    </source>
</evidence>
<evidence type="ECO:0000256" key="1">
    <source>
        <dbReference type="ARBA" id="ARBA00004651"/>
    </source>
</evidence>
<evidence type="ECO:0000313" key="9">
    <source>
        <dbReference type="EMBL" id="KKS85875.1"/>
    </source>
</evidence>
<keyword evidence="2" id="KW-1003">Cell membrane</keyword>
<dbReference type="GO" id="GO:0016763">
    <property type="term" value="F:pentosyltransferase activity"/>
    <property type="evidence" value="ECO:0007669"/>
    <property type="project" value="TreeGrafter"/>
</dbReference>
<feature type="transmembrane region" description="Helical" evidence="8">
    <location>
        <begin position="185"/>
        <end position="214"/>
    </location>
</feature>
<dbReference type="InterPro" id="IPR050297">
    <property type="entry name" value="LipidA_mod_glycosyltrf_83"/>
</dbReference>
<feature type="transmembrane region" description="Helical" evidence="8">
    <location>
        <begin position="352"/>
        <end position="373"/>
    </location>
</feature>
<dbReference type="EMBL" id="LCFB01000004">
    <property type="protein sequence ID" value="KKS85875.1"/>
    <property type="molecule type" value="Genomic_DNA"/>
</dbReference>
<dbReference type="GO" id="GO:0005886">
    <property type="term" value="C:plasma membrane"/>
    <property type="evidence" value="ECO:0007669"/>
    <property type="project" value="UniProtKB-SubCell"/>
</dbReference>
<evidence type="ECO:0000313" key="10">
    <source>
        <dbReference type="Proteomes" id="UP000034543"/>
    </source>
</evidence>
<evidence type="ECO:0008006" key="11">
    <source>
        <dbReference type="Google" id="ProtNLM"/>
    </source>
</evidence>
<gene>
    <name evidence="9" type="ORF">UV59_C0004G0023</name>
</gene>
<protein>
    <recommendedName>
        <fullName evidence="11">Glycosyltransferase RgtA/B/C/D-like domain-containing protein</fullName>
    </recommendedName>
</protein>
<reference evidence="9 10" key="1">
    <citation type="journal article" date="2015" name="Nature">
        <title>rRNA introns, odd ribosomes, and small enigmatic genomes across a large radiation of phyla.</title>
        <authorList>
            <person name="Brown C.T."/>
            <person name="Hug L.A."/>
            <person name="Thomas B.C."/>
            <person name="Sharon I."/>
            <person name="Castelle C.J."/>
            <person name="Singh A."/>
            <person name="Wilkins M.J."/>
            <person name="Williams K.H."/>
            <person name="Banfield J.F."/>
        </authorList>
    </citation>
    <scope>NUCLEOTIDE SEQUENCE [LARGE SCALE GENOMIC DNA]</scope>
</reference>
<feature type="transmembrane region" description="Helical" evidence="8">
    <location>
        <begin position="126"/>
        <end position="146"/>
    </location>
</feature>
<comment type="caution">
    <text evidence="9">The sequence shown here is derived from an EMBL/GenBank/DDBJ whole genome shotgun (WGS) entry which is preliminary data.</text>
</comment>
<evidence type="ECO:0000256" key="2">
    <source>
        <dbReference type="ARBA" id="ARBA00022475"/>
    </source>
</evidence>
<dbReference type="PANTHER" id="PTHR33908">
    <property type="entry name" value="MANNOSYLTRANSFERASE YKCB-RELATED"/>
    <property type="match status" value="1"/>
</dbReference>
<sequence length="387" mass="43880">MKLTKLWLPLLVAVYFVVLLWPIRSFYTRPFDYVSLGETYASSQYTTGSGSKGIGDDGLYAFAGYYYITGGDPSQVNFENPPFGKYLIGLSVLVFGNENSIYVIYAALVLWGTYLLAKSVFKSKSLAVLAVSLLGLLHLFIIQFVPTSPTQYSITLLDLPLTMFFLWGVWFFLRTPASWCSYLISSLLFGLAFITKFFPALLILLPVLLGYQFFYRRKDLIKYGITLLLVPFIYLVSYLVYFYYHASLVEFIEFQKYIISWRLGNPIVMGNIFRTIFTGSYQNWWDGGLTIDHEWTRELPVLFILALIGGMYAIKTNNHKLQLLLALSLVFITYLTVGSVGVARYLLVVTPFLTILSANGVSKIVSLVFAILVSRGYTKPVFKHTGN</sequence>
<dbReference type="STRING" id="1618436.UV59_C0004G0023"/>
<evidence type="ECO:0000256" key="4">
    <source>
        <dbReference type="ARBA" id="ARBA00022679"/>
    </source>
</evidence>
<feature type="transmembrane region" description="Helical" evidence="8">
    <location>
        <begin position="7"/>
        <end position="27"/>
    </location>
</feature>
<keyword evidence="4" id="KW-0808">Transferase</keyword>
<keyword evidence="6 8" id="KW-1133">Transmembrane helix</keyword>
<keyword evidence="3" id="KW-0328">Glycosyltransferase</keyword>